<feature type="transmembrane region" description="Helical" evidence="1">
    <location>
        <begin position="6"/>
        <end position="34"/>
    </location>
</feature>
<feature type="transmembrane region" description="Helical" evidence="1">
    <location>
        <begin position="263"/>
        <end position="284"/>
    </location>
</feature>
<gene>
    <name evidence="2" type="ORF">SAMN05216352_10444</name>
</gene>
<evidence type="ECO:0000313" key="2">
    <source>
        <dbReference type="EMBL" id="SDH99899.1"/>
    </source>
</evidence>
<sequence length="451" mass="51297">MYAFILFLYIINQVLSLPIISYFLGILSIIILLFTLGKAGRLFQTVGLIFLGLGLIAVFSQGLYSLELLTYFSSLLGLLALLFVLPFMNAIIKLGRYDKTLSRMIGMKTEDAGALYKKTSFATYVLTIFLNVATVPVIISSVRDKVKDFGETFTQVFFTHGILRPYALVLFWSPTEILLAMTLDITGQSYLWLLPVLWVNSLLFLYIDWRLHQRKWNRYTLRQEETKKDPESLSPIKKKGFEMGLAVLAFIMIVLTGNQWIDLGFLFIVTVTIIPFSFAWSIAIKKPKAYSRLGYLMAKNNKDKLHGMFFLFLSAGFFVELMPYTSPFAYINTIVQYVYETDMYFLLFLLIGMFIFGLAFIGFHPLVTIALLIPFIDPFVDELSFGLTLTIVSSAVCTMMIGPFNVTPAVLGMYINLNPYQVSLKNILFAFLFMVWNISAAYGITKLLEVV</sequence>
<name>A0A1G8GZX8_9BACI</name>
<feature type="transmembrane region" description="Helical" evidence="1">
    <location>
        <begin position="426"/>
        <end position="445"/>
    </location>
</feature>
<feature type="transmembrane region" description="Helical" evidence="1">
    <location>
        <begin position="344"/>
        <end position="373"/>
    </location>
</feature>
<dbReference type="AlphaFoldDB" id="A0A1G8GZX8"/>
<protein>
    <submittedName>
        <fullName evidence="2">Uncharacterized protein</fullName>
    </submittedName>
</protein>
<feature type="transmembrane region" description="Helical" evidence="1">
    <location>
        <begin position="240"/>
        <end position="257"/>
    </location>
</feature>
<feature type="transmembrane region" description="Helical" evidence="1">
    <location>
        <begin position="46"/>
        <end position="64"/>
    </location>
</feature>
<reference evidence="2 3" key="1">
    <citation type="submission" date="2016-10" db="EMBL/GenBank/DDBJ databases">
        <authorList>
            <person name="de Groot N.N."/>
        </authorList>
    </citation>
    <scope>NUCLEOTIDE SEQUENCE [LARGE SCALE GENOMIC DNA]</scope>
    <source>
        <strain evidence="3">P4B,CCM 7963,CECT 7998,DSM 25260,IBRC-M 10614,KCTC 13821</strain>
    </source>
</reference>
<feature type="transmembrane region" description="Helical" evidence="1">
    <location>
        <begin position="70"/>
        <end position="92"/>
    </location>
</feature>
<feature type="transmembrane region" description="Helical" evidence="1">
    <location>
        <begin position="190"/>
        <end position="209"/>
    </location>
</feature>
<accession>A0A1G8GZX8</accession>
<dbReference type="EMBL" id="FNDU01000004">
    <property type="protein sequence ID" value="SDH99899.1"/>
    <property type="molecule type" value="Genomic_DNA"/>
</dbReference>
<evidence type="ECO:0000313" key="3">
    <source>
        <dbReference type="Proteomes" id="UP000199017"/>
    </source>
</evidence>
<proteinExistence type="predicted"/>
<feature type="transmembrane region" description="Helical" evidence="1">
    <location>
        <begin position="305"/>
        <end position="324"/>
    </location>
</feature>
<feature type="transmembrane region" description="Helical" evidence="1">
    <location>
        <begin position="385"/>
        <end position="406"/>
    </location>
</feature>
<feature type="transmembrane region" description="Helical" evidence="1">
    <location>
        <begin position="121"/>
        <end position="139"/>
    </location>
</feature>
<keyword evidence="1" id="KW-0812">Transmembrane</keyword>
<keyword evidence="1" id="KW-0472">Membrane</keyword>
<dbReference type="Proteomes" id="UP000199017">
    <property type="component" value="Unassembled WGS sequence"/>
</dbReference>
<evidence type="ECO:0000256" key="1">
    <source>
        <dbReference type="SAM" id="Phobius"/>
    </source>
</evidence>
<keyword evidence="3" id="KW-1185">Reference proteome</keyword>
<keyword evidence="1" id="KW-1133">Transmembrane helix</keyword>
<dbReference type="STRING" id="930129.SAMN05216352_10444"/>
<organism evidence="2 3">
    <name type="scientific">Alteribacillus bidgolensis</name>
    <dbReference type="NCBI Taxonomy" id="930129"/>
    <lineage>
        <taxon>Bacteria</taxon>
        <taxon>Bacillati</taxon>
        <taxon>Bacillota</taxon>
        <taxon>Bacilli</taxon>
        <taxon>Bacillales</taxon>
        <taxon>Bacillaceae</taxon>
        <taxon>Alteribacillus</taxon>
    </lineage>
</organism>